<keyword evidence="3" id="KW-1185">Reference proteome</keyword>
<feature type="compositionally biased region" description="Basic and acidic residues" evidence="1">
    <location>
        <begin position="80"/>
        <end position="91"/>
    </location>
</feature>
<dbReference type="RefSeq" id="WP_344458199.1">
    <property type="nucleotide sequence ID" value="NZ_BAAATZ010000042.1"/>
</dbReference>
<evidence type="ECO:0000313" key="3">
    <source>
        <dbReference type="Proteomes" id="UP001501842"/>
    </source>
</evidence>
<gene>
    <name evidence="2" type="ORF">GCM10010439_73070</name>
</gene>
<feature type="compositionally biased region" description="Acidic residues" evidence="1">
    <location>
        <begin position="118"/>
        <end position="132"/>
    </location>
</feature>
<dbReference type="InterPro" id="IPR045684">
    <property type="entry name" value="DUF6191"/>
</dbReference>
<feature type="compositionally biased region" description="Basic residues" evidence="1">
    <location>
        <begin position="1"/>
        <end position="12"/>
    </location>
</feature>
<organism evidence="2 3">
    <name type="scientific">Actinocorallia aurantiaca</name>
    <dbReference type="NCBI Taxonomy" id="46204"/>
    <lineage>
        <taxon>Bacteria</taxon>
        <taxon>Bacillati</taxon>
        <taxon>Actinomycetota</taxon>
        <taxon>Actinomycetes</taxon>
        <taxon>Streptosporangiales</taxon>
        <taxon>Thermomonosporaceae</taxon>
        <taxon>Actinocorallia</taxon>
    </lineage>
</organism>
<feature type="compositionally biased region" description="Basic and acidic residues" evidence="1">
    <location>
        <begin position="13"/>
        <end position="25"/>
    </location>
</feature>
<feature type="region of interest" description="Disordered" evidence="1">
    <location>
        <begin position="77"/>
        <end position="138"/>
    </location>
</feature>
<sequence length="138" mass="14774">MKSPFRRRKRSKKADEQAQKAKLEAKMAVPDWAQEGTGGGGLMSALRGDGEAGAGFGAGIFEDLHAAFSGAKKIQLQEQEAEKLRRVDDHQQAGTGGNRPDLDSGRIRIRAAKRPEQPAEEPGEPGPQDDDGSAPADR</sequence>
<proteinExistence type="predicted"/>
<protein>
    <submittedName>
        <fullName evidence="2">Uncharacterized protein</fullName>
    </submittedName>
</protein>
<evidence type="ECO:0000313" key="2">
    <source>
        <dbReference type="EMBL" id="GAA2738574.1"/>
    </source>
</evidence>
<evidence type="ECO:0000256" key="1">
    <source>
        <dbReference type="SAM" id="MobiDB-lite"/>
    </source>
</evidence>
<name>A0ABP6HAR6_9ACTN</name>
<comment type="caution">
    <text evidence="2">The sequence shown here is derived from an EMBL/GenBank/DDBJ whole genome shotgun (WGS) entry which is preliminary data.</text>
</comment>
<dbReference type="Pfam" id="PF19690">
    <property type="entry name" value="DUF6191"/>
    <property type="match status" value="1"/>
</dbReference>
<accession>A0ABP6HAR6</accession>
<feature type="region of interest" description="Disordered" evidence="1">
    <location>
        <begin position="1"/>
        <end position="38"/>
    </location>
</feature>
<dbReference type="EMBL" id="BAAATZ010000042">
    <property type="protein sequence ID" value="GAA2738574.1"/>
    <property type="molecule type" value="Genomic_DNA"/>
</dbReference>
<dbReference type="Proteomes" id="UP001501842">
    <property type="component" value="Unassembled WGS sequence"/>
</dbReference>
<reference evidence="3" key="1">
    <citation type="journal article" date="2019" name="Int. J. Syst. Evol. Microbiol.">
        <title>The Global Catalogue of Microorganisms (GCM) 10K type strain sequencing project: providing services to taxonomists for standard genome sequencing and annotation.</title>
        <authorList>
            <consortium name="The Broad Institute Genomics Platform"/>
            <consortium name="The Broad Institute Genome Sequencing Center for Infectious Disease"/>
            <person name="Wu L."/>
            <person name="Ma J."/>
        </authorList>
    </citation>
    <scope>NUCLEOTIDE SEQUENCE [LARGE SCALE GENOMIC DNA]</scope>
    <source>
        <strain evidence="3">JCM 8201</strain>
    </source>
</reference>